<feature type="coiled-coil region" evidence="1">
    <location>
        <begin position="41"/>
        <end position="68"/>
    </location>
</feature>
<dbReference type="RefSeq" id="YP_002327463.1">
    <property type="nucleotide sequence ID" value="NC_011600.1"/>
</dbReference>
<accession>B7T1R4</accession>
<geneLocation type="chloroplast" evidence="2"/>
<evidence type="ECO:0000256" key="1">
    <source>
        <dbReference type="SAM" id="Coils"/>
    </source>
</evidence>
<organism evidence="2">
    <name type="scientific">Vaucheria litorea</name>
    <name type="common">Yellow-green alga</name>
    <dbReference type="NCBI Taxonomy" id="109269"/>
    <lineage>
        <taxon>Eukaryota</taxon>
        <taxon>Sar</taxon>
        <taxon>Stramenopiles</taxon>
        <taxon>Ochrophyta</taxon>
        <taxon>PX clade</taxon>
        <taxon>Xanthophyceae</taxon>
        <taxon>Vaucheriales</taxon>
        <taxon>Vaucheriaceae</taxon>
        <taxon>Vaucheria</taxon>
    </lineage>
</organism>
<gene>
    <name evidence="2" type="primary">urf-1</name>
</gene>
<evidence type="ECO:0000313" key="2">
    <source>
        <dbReference type="EMBL" id="ACF70880.1"/>
    </source>
</evidence>
<name>B7T1R4_VAULI</name>
<keyword evidence="2" id="KW-0934">Plastid</keyword>
<proteinExistence type="predicted"/>
<reference evidence="2" key="1">
    <citation type="journal article" date="2008" name="Proc. Natl. Acad. Sci. U.S.A.">
        <title>Horizontal gene transfer of the algal nuclear gene psbO to the photosynthetic sea slug Elysia chlorotica.</title>
        <authorList>
            <person name="Rumpho M.E."/>
            <person name="Worful J.M."/>
            <person name="Lee J."/>
            <person name="Kannan K."/>
            <person name="Tyler M.S."/>
            <person name="Bhattacharya D."/>
            <person name="Moustafa A."/>
            <person name="Manhart J.R."/>
        </authorList>
    </citation>
    <scope>NUCLEOTIDE SEQUENCE [LARGE SCALE GENOMIC DNA]</scope>
    <source>
        <strain>CCMP2940</strain>
    </source>
</reference>
<keyword evidence="2" id="KW-0150">Chloroplast</keyword>
<sequence>MTINKKLTSLSTLLSFSLINKQPNISEVLLEKDSKIIESQLESNQIESEELTIESEKLQKLIDELNQFKVYILITSSNEEPKQELLLSILPEAHLDNEESIIEYRTRKLILAPSVPPKKRRLGYLKKNRFARVEMLRANFYHIFAKIYKKPTFYSSDNSSGYKGICPIFFDETSAQNFLIKSARRTVYLLRNFKIRTLREFAVGILNSEIKKIGLGNLIDYYSKEENKEVLNEIEFIFIPELSKFNNYSRAEKKKINLLLKNKDFSYYYKKFKEIREDSAIVLEE</sequence>
<keyword evidence="1" id="KW-0175">Coiled coil</keyword>
<dbReference type="EMBL" id="EU912438">
    <property type="protein sequence ID" value="ACF70880.1"/>
    <property type="molecule type" value="Genomic_DNA"/>
</dbReference>
<dbReference type="AlphaFoldDB" id="B7T1R4"/>
<dbReference type="GeneID" id="7055971"/>
<protein>
    <submittedName>
        <fullName evidence="2">Unidentified reading frame 1</fullName>
    </submittedName>
</protein>